<dbReference type="Proteomes" id="UP000187608">
    <property type="component" value="Unassembled WGS sequence"/>
</dbReference>
<reference evidence="3" key="1">
    <citation type="submission" date="2017-01" db="EMBL/GenBank/DDBJ databases">
        <authorList>
            <person name="Varghese N."/>
            <person name="Submissions S."/>
        </authorList>
    </citation>
    <scope>NUCLEOTIDE SEQUENCE [LARGE SCALE GENOMIC DNA]</scope>
    <source>
        <strain evidence="3">DSM 23127</strain>
    </source>
</reference>
<dbReference type="AlphaFoldDB" id="A0A1N7JXB9"/>
<evidence type="ECO:0000313" key="3">
    <source>
        <dbReference type="Proteomes" id="UP000187608"/>
    </source>
</evidence>
<accession>A0A1N7JXB9</accession>
<name>A0A1N7JXB9_9BACI</name>
<evidence type="ECO:0000256" key="1">
    <source>
        <dbReference type="SAM" id="Phobius"/>
    </source>
</evidence>
<organism evidence="2 3">
    <name type="scientific">Salimicrobium flavidum</name>
    <dbReference type="NCBI Taxonomy" id="570947"/>
    <lineage>
        <taxon>Bacteria</taxon>
        <taxon>Bacillati</taxon>
        <taxon>Bacillota</taxon>
        <taxon>Bacilli</taxon>
        <taxon>Bacillales</taxon>
        <taxon>Bacillaceae</taxon>
        <taxon>Salimicrobium</taxon>
    </lineage>
</organism>
<evidence type="ECO:0008006" key="4">
    <source>
        <dbReference type="Google" id="ProtNLM"/>
    </source>
</evidence>
<sequence length="79" mass="8902">MRCPNCHSENIVKTPIRTFIFLVVVSLFSFVTLAGIFFLPLLILGIPGVILSFLIFLLPLPRFKCVECNKAYTKKKVTA</sequence>
<keyword evidence="1" id="KW-0472">Membrane</keyword>
<feature type="transmembrane region" description="Helical" evidence="1">
    <location>
        <begin position="18"/>
        <end position="36"/>
    </location>
</feature>
<feature type="transmembrane region" description="Helical" evidence="1">
    <location>
        <begin position="42"/>
        <end position="60"/>
    </location>
</feature>
<keyword evidence="3" id="KW-1185">Reference proteome</keyword>
<protein>
    <recommendedName>
        <fullName evidence="4">Cxxc_20_cxxc protein</fullName>
    </recommendedName>
</protein>
<dbReference type="EMBL" id="FTOC01000008">
    <property type="protein sequence ID" value="SIS53931.1"/>
    <property type="molecule type" value="Genomic_DNA"/>
</dbReference>
<gene>
    <name evidence="2" type="ORF">SAMN05421687_10819</name>
</gene>
<evidence type="ECO:0000313" key="2">
    <source>
        <dbReference type="EMBL" id="SIS53931.1"/>
    </source>
</evidence>
<keyword evidence="1" id="KW-1133">Transmembrane helix</keyword>
<keyword evidence="1" id="KW-0812">Transmembrane</keyword>
<proteinExistence type="predicted"/>